<proteinExistence type="predicted"/>
<evidence type="ECO:0000256" key="2">
    <source>
        <dbReference type="SAM" id="SignalP"/>
    </source>
</evidence>
<feature type="signal peptide" evidence="2">
    <location>
        <begin position="1"/>
        <end position="16"/>
    </location>
</feature>
<protein>
    <submittedName>
        <fullName evidence="3">Uncharacterized protein</fullName>
    </submittedName>
</protein>
<dbReference type="EMBL" id="ML978715">
    <property type="protein sequence ID" value="KAF2089149.1"/>
    <property type="molecule type" value="Genomic_DNA"/>
</dbReference>
<keyword evidence="4" id="KW-1185">Reference proteome</keyword>
<organism evidence="3 4">
    <name type="scientific">Saccharata proteae CBS 121410</name>
    <dbReference type="NCBI Taxonomy" id="1314787"/>
    <lineage>
        <taxon>Eukaryota</taxon>
        <taxon>Fungi</taxon>
        <taxon>Dikarya</taxon>
        <taxon>Ascomycota</taxon>
        <taxon>Pezizomycotina</taxon>
        <taxon>Dothideomycetes</taxon>
        <taxon>Dothideomycetes incertae sedis</taxon>
        <taxon>Botryosphaeriales</taxon>
        <taxon>Saccharataceae</taxon>
        <taxon>Saccharata</taxon>
    </lineage>
</organism>
<evidence type="ECO:0000313" key="4">
    <source>
        <dbReference type="Proteomes" id="UP000799776"/>
    </source>
</evidence>
<dbReference type="AlphaFoldDB" id="A0A6A5YBW5"/>
<name>A0A6A5YBW5_9PEZI</name>
<dbReference type="Proteomes" id="UP000799776">
    <property type="component" value="Unassembled WGS sequence"/>
</dbReference>
<feature type="region of interest" description="Disordered" evidence="1">
    <location>
        <begin position="87"/>
        <end position="113"/>
    </location>
</feature>
<gene>
    <name evidence="3" type="ORF">K490DRAFT_64356</name>
</gene>
<sequence length="113" mass="12078">MLAYELLLTIVLWASSIVYKDYSTALRNITPTIKANVTTTTNITYSDMTAAAYITAIRIVGGIVNNATDTDASTVAPTMVIFASISTSGNPKASARSSFKTSAQQSMRKAFRA</sequence>
<keyword evidence="2" id="KW-0732">Signal</keyword>
<feature type="chain" id="PRO_5025415374" evidence="2">
    <location>
        <begin position="17"/>
        <end position="113"/>
    </location>
</feature>
<accession>A0A6A5YBW5</accession>
<evidence type="ECO:0000256" key="1">
    <source>
        <dbReference type="SAM" id="MobiDB-lite"/>
    </source>
</evidence>
<reference evidence="3" key="1">
    <citation type="journal article" date="2020" name="Stud. Mycol.">
        <title>101 Dothideomycetes genomes: a test case for predicting lifestyles and emergence of pathogens.</title>
        <authorList>
            <person name="Haridas S."/>
            <person name="Albert R."/>
            <person name="Binder M."/>
            <person name="Bloem J."/>
            <person name="Labutti K."/>
            <person name="Salamov A."/>
            <person name="Andreopoulos B."/>
            <person name="Baker S."/>
            <person name="Barry K."/>
            <person name="Bills G."/>
            <person name="Bluhm B."/>
            <person name="Cannon C."/>
            <person name="Castanera R."/>
            <person name="Culley D."/>
            <person name="Daum C."/>
            <person name="Ezra D."/>
            <person name="Gonzalez J."/>
            <person name="Henrissat B."/>
            <person name="Kuo A."/>
            <person name="Liang C."/>
            <person name="Lipzen A."/>
            <person name="Lutzoni F."/>
            <person name="Magnuson J."/>
            <person name="Mondo S."/>
            <person name="Nolan M."/>
            <person name="Ohm R."/>
            <person name="Pangilinan J."/>
            <person name="Park H.-J."/>
            <person name="Ramirez L."/>
            <person name="Alfaro M."/>
            <person name="Sun H."/>
            <person name="Tritt A."/>
            <person name="Yoshinaga Y."/>
            <person name="Zwiers L.-H."/>
            <person name="Turgeon B."/>
            <person name="Goodwin S."/>
            <person name="Spatafora J."/>
            <person name="Crous P."/>
            <person name="Grigoriev I."/>
        </authorList>
    </citation>
    <scope>NUCLEOTIDE SEQUENCE</scope>
    <source>
        <strain evidence="3">CBS 121410</strain>
    </source>
</reference>
<feature type="compositionally biased region" description="Polar residues" evidence="1">
    <location>
        <begin position="87"/>
        <end position="107"/>
    </location>
</feature>
<evidence type="ECO:0000313" key="3">
    <source>
        <dbReference type="EMBL" id="KAF2089149.1"/>
    </source>
</evidence>